<dbReference type="Proteomes" id="UP000245207">
    <property type="component" value="Unassembled WGS sequence"/>
</dbReference>
<protein>
    <recommendedName>
        <fullName evidence="10">Transmembrane 9 superfamily member</fullName>
    </recommendedName>
</protein>
<dbReference type="Pfam" id="PF02990">
    <property type="entry name" value="EMP70"/>
    <property type="match status" value="1"/>
</dbReference>
<dbReference type="GO" id="GO:0072657">
    <property type="term" value="P:protein localization to membrane"/>
    <property type="evidence" value="ECO:0007669"/>
    <property type="project" value="TreeGrafter"/>
</dbReference>
<feature type="transmembrane region" description="Helical" evidence="10">
    <location>
        <begin position="15"/>
        <end position="32"/>
    </location>
</feature>
<comment type="caution">
    <text evidence="10">Lacks conserved residue(s) required for the propagation of feature annotation.</text>
</comment>
<keyword evidence="5" id="KW-0732">Signal</keyword>
<keyword evidence="4 10" id="KW-0812">Transmembrane</keyword>
<evidence type="ECO:0000256" key="5">
    <source>
        <dbReference type="ARBA" id="ARBA00022729"/>
    </source>
</evidence>
<organism evidence="11 12">
    <name type="scientific">Artemisia annua</name>
    <name type="common">Sweet wormwood</name>
    <dbReference type="NCBI Taxonomy" id="35608"/>
    <lineage>
        <taxon>Eukaryota</taxon>
        <taxon>Viridiplantae</taxon>
        <taxon>Streptophyta</taxon>
        <taxon>Embryophyta</taxon>
        <taxon>Tracheophyta</taxon>
        <taxon>Spermatophyta</taxon>
        <taxon>Magnoliopsida</taxon>
        <taxon>eudicotyledons</taxon>
        <taxon>Gunneridae</taxon>
        <taxon>Pentapetalae</taxon>
        <taxon>asterids</taxon>
        <taxon>campanulids</taxon>
        <taxon>Asterales</taxon>
        <taxon>Asteraceae</taxon>
        <taxon>Asteroideae</taxon>
        <taxon>Anthemideae</taxon>
        <taxon>Artemisiinae</taxon>
        <taxon>Artemisia</taxon>
    </lineage>
</organism>
<keyword evidence="12" id="KW-1185">Reference proteome</keyword>
<keyword evidence="6" id="KW-0967">Endosome</keyword>
<dbReference type="InterPro" id="IPR004240">
    <property type="entry name" value="EMP70"/>
</dbReference>
<evidence type="ECO:0000256" key="9">
    <source>
        <dbReference type="ARBA" id="ARBA00023136"/>
    </source>
</evidence>
<evidence type="ECO:0000313" key="11">
    <source>
        <dbReference type="EMBL" id="PWA62982.1"/>
    </source>
</evidence>
<dbReference type="PANTHER" id="PTHR10766">
    <property type="entry name" value="TRANSMEMBRANE 9 SUPERFAMILY PROTEIN"/>
    <property type="match status" value="1"/>
</dbReference>
<comment type="caution">
    <text evidence="11">The sequence shown here is derived from an EMBL/GenBank/DDBJ whole genome shotgun (WGS) entry which is preliminary data.</text>
</comment>
<dbReference type="GO" id="GO:0010008">
    <property type="term" value="C:endosome membrane"/>
    <property type="evidence" value="ECO:0007669"/>
    <property type="project" value="UniProtKB-SubCell"/>
</dbReference>
<evidence type="ECO:0000313" key="12">
    <source>
        <dbReference type="Proteomes" id="UP000245207"/>
    </source>
</evidence>
<keyword evidence="9 10" id="KW-0472">Membrane</keyword>
<dbReference type="OrthoDB" id="1666796at2759"/>
<dbReference type="AlphaFoldDB" id="A0A2U1MP26"/>
<accession>A0A2U1MP26</accession>
<keyword evidence="8" id="KW-0333">Golgi apparatus</keyword>
<dbReference type="PANTHER" id="PTHR10766:SF141">
    <property type="entry name" value="TRANSMEMBRANE 9 SUPERFAMILY MEMBER"/>
    <property type="match status" value="1"/>
</dbReference>
<feature type="transmembrane region" description="Helical" evidence="10">
    <location>
        <begin position="98"/>
        <end position="125"/>
    </location>
</feature>
<dbReference type="GO" id="GO:0000139">
    <property type="term" value="C:Golgi membrane"/>
    <property type="evidence" value="ECO:0007669"/>
    <property type="project" value="UniProtKB-SubCell"/>
</dbReference>
<evidence type="ECO:0000256" key="10">
    <source>
        <dbReference type="RuleBase" id="RU363079"/>
    </source>
</evidence>
<sequence length="135" mass="14918">MFLLFDFFLGSDLELLVGTNGFGAGYIAVWLWRTLGNGEKRGWFSVSWRVACFFPGISFLILIIINSLLWGSGSTGAIPFTTFLVLKSLSGPVSAMLYLGYSLFMVIAIMLATGEVGFLTSFFFVHRLFSSVKID</sequence>
<dbReference type="EMBL" id="PKPP01004735">
    <property type="protein sequence ID" value="PWA62982.1"/>
    <property type="molecule type" value="Genomic_DNA"/>
</dbReference>
<evidence type="ECO:0000256" key="3">
    <source>
        <dbReference type="ARBA" id="ARBA00005227"/>
    </source>
</evidence>
<evidence type="ECO:0000256" key="6">
    <source>
        <dbReference type="ARBA" id="ARBA00022753"/>
    </source>
</evidence>
<evidence type="ECO:0000256" key="8">
    <source>
        <dbReference type="ARBA" id="ARBA00023034"/>
    </source>
</evidence>
<reference evidence="11 12" key="1">
    <citation type="journal article" date="2018" name="Mol. Plant">
        <title>The genome of Artemisia annua provides insight into the evolution of Asteraceae family and artemisinin biosynthesis.</title>
        <authorList>
            <person name="Shen Q."/>
            <person name="Zhang L."/>
            <person name="Liao Z."/>
            <person name="Wang S."/>
            <person name="Yan T."/>
            <person name="Shi P."/>
            <person name="Liu M."/>
            <person name="Fu X."/>
            <person name="Pan Q."/>
            <person name="Wang Y."/>
            <person name="Lv Z."/>
            <person name="Lu X."/>
            <person name="Zhang F."/>
            <person name="Jiang W."/>
            <person name="Ma Y."/>
            <person name="Chen M."/>
            <person name="Hao X."/>
            <person name="Li L."/>
            <person name="Tang Y."/>
            <person name="Lv G."/>
            <person name="Zhou Y."/>
            <person name="Sun X."/>
            <person name="Brodelius P.E."/>
            <person name="Rose J.K.C."/>
            <person name="Tang K."/>
        </authorList>
    </citation>
    <scope>NUCLEOTIDE SEQUENCE [LARGE SCALE GENOMIC DNA]</scope>
    <source>
        <strain evidence="12">cv. Huhao1</strain>
        <tissue evidence="11">Leaf</tissue>
    </source>
</reference>
<feature type="transmembrane region" description="Helical" evidence="10">
    <location>
        <begin position="53"/>
        <end position="78"/>
    </location>
</feature>
<evidence type="ECO:0000256" key="1">
    <source>
        <dbReference type="ARBA" id="ARBA00004337"/>
    </source>
</evidence>
<gene>
    <name evidence="11" type="ORF">CTI12_AA184410</name>
</gene>
<comment type="similarity">
    <text evidence="3 10">Belongs to the nonaspanin (TM9SF) (TC 9.A.2) family.</text>
</comment>
<evidence type="ECO:0000256" key="7">
    <source>
        <dbReference type="ARBA" id="ARBA00022989"/>
    </source>
</evidence>
<evidence type="ECO:0000256" key="2">
    <source>
        <dbReference type="ARBA" id="ARBA00004653"/>
    </source>
</evidence>
<dbReference type="STRING" id="35608.A0A2U1MP26"/>
<name>A0A2U1MP26_ARTAN</name>
<proteinExistence type="inferred from homology"/>
<keyword evidence="7 10" id="KW-1133">Transmembrane helix</keyword>
<comment type="subcellular location">
    <subcellularLocation>
        <location evidence="1">Endosome membrane</location>
        <topology evidence="1">Multi-pass membrane protein</topology>
    </subcellularLocation>
    <subcellularLocation>
        <location evidence="2">Golgi apparatus membrane</location>
        <topology evidence="2">Multi-pass membrane protein</topology>
    </subcellularLocation>
</comment>
<evidence type="ECO:0000256" key="4">
    <source>
        <dbReference type="ARBA" id="ARBA00022692"/>
    </source>
</evidence>